<feature type="domain" description="DUF1592" evidence="6">
    <location>
        <begin position="465"/>
        <end position="592"/>
    </location>
</feature>
<dbReference type="GO" id="GO:0009055">
    <property type="term" value="F:electron transfer activity"/>
    <property type="evidence" value="ECO:0007669"/>
    <property type="project" value="InterPro"/>
</dbReference>
<dbReference type="GO" id="GO:0046872">
    <property type="term" value="F:metal ion binding"/>
    <property type="evidence" value="ECO:0007669"/>
    <property type="project" value="UniProtKB-KW"/>
</dbReference>
<gene>
    <name evidence="9" type="ORF">METZ01_LOCUS125760</name>
</gene>
<evidence type="ECO:0008006" key="10">
    <source>
        <dbReference type="Google" id="ProtNLM"/>
    </source>
</evidence>
<feature type="domain" description="DUF1588" evidence="5">
    <location>
        <begin position="610"/>
        <end position="706"/>
    </location>
</feature>
<feature type="domain" description="DUF1587" evidence="4">
    <location>
        <begin position="138"/>
        <end position="200"/>
    </location>
</feature>
<dbReference type="InterPro" id="IPR009056">
    <property type="entry name" value="Cyt_c-like_dom"/>
</dbReference>
<feature type="non-terminal residue" evidence="9">
    <location>
        <position position="1"/>
    </location>
</feature>
<dbReference type="InterPro" id="IPR013036">
    <property type="entry name" value="DUF1587"/>
</dbReference>
<feature type="domain" description="Cytochrome c" evidence="8">
    <location>
        <begin position="47"/>
        <end position="115"/>
    </location>
</feature>
<evidence type="ECO:0000259" key="4">
    <source>
        <dbReference type="Pfam" id="PF07626"/>
    </source>
</evidence>
<evidence type="ECO:0000256" key="2">
    <source>
        <dbReference type="ARBA" id="ARBA00023004"/>
    </source>
</evidence>
<keyword evidence="2" id="KW-0408">Iron</keyword>
<evidence type="ECO:0000259" key="7">
    <source>
        <dbReference type="Pfam" id="PF07637"/>
    </source>
</evidence>
<dbReference type="GO" id="GO:0020037">
    <property type="term" value="F:heme binding"/>
    <property type="evidence" value="ECO:0007669"/>
    <property type="project" value="InterPro"/>
</dbReference>
<organism evidence="9">
    <name type="scientific">marine metagenome</name>
    <dbReference type="NCBI Taxonomy" id="408172"/>
    <lineage>
        <taxon>unclassified sequences</taxon>
        <taxon>metagenomes</taxon>
        <taxon>ecological metagenomes</taxon>
    </lineage>
</organism>
<evidence type="ECO:0000259" key="3">
    <source>
        <dbReference type="Pfam" id="PF07624"/>
    </source>
</evidence>
<feature type="domain" description="DUF1585" evidence="3">
    <location>
        <begin position="722"/>
        <end position="795"/>
    </location>
</feature>
<reference evidence="9" key="1">
    <citation type="submission" date="2018-05" db="EMBL/GenBank/DDBJ databases">
        <authorList>
            <person name="Lanie J.A."/>
            <person name="Ng W.-L."/>
            <person name="Kazmierczak K.M."/>
            <person name="Andrzejewski T.M."/>
            <person name="Davidsen T.M."/>
            <person name="Wayne K.J."/>
            <person name="Tettelin H."/>
            <person name="Glass J.I."/>
            <person name="Rusch D."/>
            <person name="Podicherti R."/>
            <person name="Tsui H.-C.T."/>
            <person name="Winkler M.E."/>
        </authorList>
    </citation>
    <scope>NUCLEOTIDE SEQUENCE</scope>
</reference>
<dbReference type="Pfam" id="PF07631">
    <property type="entry name" value="PSD4"/>
    <property type="match status" value="1"/>
</dbReference>
<dbReference type="Pfam" id="PF13442">
    <property type="entry name" value="Cytochrome_CBB3"/>
    <property type="match status" value="1"/>
</dbReference>
<proteinExistence type="predicted"/>
<dbReference type="Pfam" id="PF07626">
    <property type="entry name" value="PSD3"/>
    <property type="match status" value="1"/>
</dbReference>
<dbReference type="AlphaFoldDB" id="A0A381Y725"/>
<sequence>VPAKNRFPTLDSRSITVVACVTAVFWGSGIGSRIVAQESAEPLLDQRALLDQYCVSCHNDRLKVGGLSLQQLDPANVANAPETWEKVVRKLRAGAMPPQPRPRPDAPTYNALRHWLEEELDRTAAGNPNPGRTEALHRLSRTEYQNVIRDLLGLSVDVSDLLPADDTSYGFDNIAGVLGMSPTLMDRYLSAARKISRLAVGSPVPSPVAETFRIASDLSQDSRMPGLPFGTRGGALIEFNFPEDAEYVVTIVPDGPLFVEPHELEVTLDGERIELFTVGRTLAPGERRGQYAAEAEPREVRLRVNAGPHQVGVTFLQKTTAEPERTRKLYLRPFTGEGSGGDSRYQPYVDQVTIAGPFESSGSRPAVDTPSRARLFTCQLGTAGDPGASECAHEILSTLARRAFRRPVGDDDIQRLLTFYQRGEASGGFDSGIELALRRLLVSPEFLFRIVEDPAGAAPDTNYTLSDLELASRLSFFLWSSIPDDELLDAAIRGELQDPVVLESQTRRMLADPRASALVTNFAGQWLSLRNAAAVQPDEDQFPDFGEDLRRGFRRETELLFESVLTENLSVIDLLSADYTFINERLARHYGIPNVRGSHFRRVTLEDPGRGGLLGHGSILTVTSYANRTSPVLRGKWVLENILGNPPPPPPANVPALEETTSGQELTMREAMAQHRANPVCASCHQLMDPPGLALEPFDAIGRWRTPNENMESVDLSGALPDGTTFEGPTGLKQALLAYPDRFVTTVTEKLLTYATGRGVEYYDAPAVRSITRTAAPSNYQLTALIVGVVKSMPFRMRRTQS</sequence>
<accession>A0A381Y725</accession>
<dbReference type="InterPro" id="IPR013042">
    <property type="entry name" value="DUF1592"/>
</dbReference>
<dbReference type="InterPro" id="IPR013039">
    <property type="entry name" value="DUF1588"/>
</dbReference>
<dbReference type="InterPro" id="IPR013043">
    <property type="entry name" value="DUF1595"/>
</dbReference>
<name>A0A381Y725_9ZZZZ</name>
<evidence type="ECO:0000259" key="5">
    <source>
        <dbReference type="Pfam" id="PF07627"/>
    </source>
</evidence>
<dbReference type="Pfam" id="PF07637">
    <property type="entry name" value="PSD5"/>
    <property type="match status" value="1"/>
</dbReference>
<keyword evidence="1" id="KW-0479">Metal-binding</keyword>
<evidence type="ECO:0000313" key="9">
    <source>
        <dbReference type="EMBL" id="SVA72906.1"/>
    </source>
</evidence>
<evidence type="ECO:0000259" key="8">
    <source>
        <dbReference type="Pfam" id="PF13442"/>
    </source>
</evidence>
<dbReference type="Pfam" id="PF07627">
    <property type="entry name" value="PSCyt3"/>
    <property type="match status" value="1"/>
</dbReference>
<evidence type="ECO:0000256" key="1">
    <source>
        <dbReference type="ARBA" id="ARBA00022723"/>
    </source>
</evidence>
<feature type="domain" description="DUF1595" evidence="7">
    <location>
        <begin position="391"/>
        <end position="450"/>
    </location>
</feature>
<dbReference type="Pfam" id="PF07624">
    <property type="entry name" value="PSD2"/>
    <property type="match status" value="1"/>
</dbReference>
<evidence type="ECO:0000259" key="6">
    <source>
        <dbReference type="Pfam" id="PF07631"/>
    </source>
</evidence>
<dbReference type="InterPro" id="IPR011478">
    <property type="entry name" value="DUF1585"/>
</dbReference>
<dbReference type="EMBL" id="UINC01017552">
    <property type="protein sequence ID" value="SVA72906.1"/>
    <property type="molecule type" value="Genomic_DNA"/>
</dbReference>
<protein>
    <recommendedName>
        <fullName evidence="10">Cytochrome c domain-containing protein</fullName>
    </recommendedName>
</protein>